<keyword evidence="1" id="KW-0732">Signal</keyword>
<proteinExistence type="predicted"/>
<protein>
    <submittedName>
        <fullName evidence="3">YfdX family protein</fullName>
    </submittedName>
</protein>
<dbReference type="Gene3D" id="6.10.250.2140">
    <property type="match status" value="1"/>
</dbReference>
<dbReference type="Gene3D" id="1.20.120.1940">
    <property type="entry name" value="YfdX protein domain"/>
    <property type="match status" value="1"/>
</dbReference>
<feature type="chain" id="PRO_5036198893" evidence="1">
    <location>
        <begin position="26"/>
        <end position="208"/>
    </location>
</feature>
<name>A0A765FU96_SALER</name>
<sequence>MENSVKKKLIISALALSLVSGYALAAKNQSPDIQSMTPSQIRSIDNIAQAGNAAMQDVQLARVALFDGDTNGAKRLLNDANRKINDDQTDWSKYIREDKKAPIDGDGYVVINATMAVSEDYQASEAKSKAVRDANEKLKKGDRKGAIEVLKLAGITVSESQVLMPLKATRNDIQKAINLFNEGKYYQSNLMLLSAEEGVILDTEVIQN</sequence>
<dbReference type="EMBL" id="DAAYQT010000040">
    <property type="protein sequence ID" value="HAG5359091.1"/>
    <property type="molecule type" value="Genomic_DNA"/>
</dbReference>
<feature type="signal peptide" evidence="1">
    <location>
        <begin position="1"/>
        <end position="25"/>
    </location>
</feature>
<dbReference type="EMBL" id="DAAXOF010000019">
    <property type="protein sequence ID" value="HAG1882723.1"/>
    <property type="molecule type" value="Genomic_DNA"/>
</dbReference>
<dbReference type="InterPro" id="IPR021236">
    <property type="entry name" value="Uncharacterised_YfdX"/>
</dbReference>
<accession>A0A765FU96</accession>
<gene>
    <name evidence="3" type="ORF">G8O64_004820</name>
    <name evidence="2" type="ORF">G8V93_004252</name>
</gene>
<reference evidence="3" key="1">
    <citation type="journal article" date="2018" name="Genome Biol.">
        <title>SKESA: strategic k-mer extension for scrupulous assemblies.</title>
        <authorList>
            <person name="Souvorov A."/>
            <person name="Agarwala R."/>
            <person name="Lipman D.J."/>
        </authorList>
    </citation>
    <scope>NUCLEOTIDE SEQUENCE</scope>
    <source>
        <strain evidence="3">MA.CK_98/00010293</strain>
        <strain evidence="2">MA.CK_98/00011463</strain>
    </source>
</reference>
<organism evidence="3">
    <name type="scientific">Salmonella enterica</name>
    <name type="common">Salmonella choleraesuis</name>
    <dbReference type="NCBI Taxonomy" id="28901"/>
    <lineage>
        <taxon>Bacteria</taxon>
        <taxon>Pseudomonadati</taxon>
        <taxon>Pseudomonadota</taxon>
        <taxon>Gammaproteobacteria</taxon>
        <taxon>Enterobacterales</taxon>
        <taxon>Enterobacteriaceae</taxon>
        <taxon>Salmonella</taxon>
    </lineage>
</organism>
<dbReference type="Pfam" id="PF10938">
    <property type="entry name" value="YfdX"/>
    <property type="match status" value="1"/>
</dbReference>
<evidence type="ECO:0000313" key="3">
    <source>
        <dbReference type="EMBL" id="HAG5359091.1"/>
    </source>
</evidence>
<comment type="caution">
    <text evidence="3">The sequence shown here is derived from an EMBL/GenBank/DDBJ whole genome shotgun (WGS) entry which is preliminary data.</text>
</comment>
<evidence type="ECO:0000313" key="2">
    <source>
        <dbReference type="EMBL" id="HAG1882723.1"/>
    </source>
</evidence>
<reference evidence="3" key="2">
    <citation type="submission" date="2020-02" db="EMBL/GenBank/DDBJ databases">
        <authorList>
            <consortium name="NCBI Pathogen Detection Project"/>
        </authorList>
    </citation>
    <scope>NUCLEOTIDE SEQUENCE</scope>
    <source>
        <strain evidence="3">MA.CK_98/00010293</strain>
        <strain evidence="2">MA.CK_98/00011463</strain>
    </source>
</reference>
<dbReference type="AlphaFoldDB" id="A0A765FU96"/>
<evidence type="ECO:0000256" key="1">
    <source>
        <dbReference type="SAM" id="SignalP"/>
    </source>
</evidence>